<keyword evidence="1" id="KW-0472">Membrane</keyword>
<keyword evidence="3" id="KW-1185">Reference proteome</keyword>
<name>A0A0B1TNQ4_OESDE</name>
<evidence type="ECO:0000313" key="2">
    <source>
        <dbReference type="EMBL" id="KHJ99133.1"/>
    </source>
</evidence>
<gene>
    <name evidence="2" type="ORF">OESDEN_00881</name>
</gene>
<evidence type="ECO:0000256" key="1">
    <source>
        <dbReference type="SAM" id="Phobius"/>
    </source>
</evidence>
<keyword evidence="1" id="KW-1133">Transmembrane helix</keyword>
<dbReference type="EMBL" id="KN549242">
    <property type="protein sequence ID" value="KHJ99133.1"/>
    <property type="molecule type" value="Genomic_DNA"/>
</dbReference>
<organism evidence="2 3">
    <name type="scientific">Oesophagostomum dentatum</name>
    <name type="common">Nodular worm</name>
    <dbReference type="NCBI Taxonomy" id="61180"/>
    <lineage>
        <taxon>Eukaryota</taxon>
        <taxon>Metazoa</taxon>
        <taxon>Ecdysozoa</taxon>
        <taxon>Nematoda</taxon>
        <taxon>Chromadorea</taxon>
        <taxon>Rhabditida</taxon>
        <taxon>Rhabditina</taxon>
        <taxon>Rhabditomorpha</taxon>
        <taxon>Strongyloidea</taxon>
        <taxon>Strongylidae</taxon>
        <taxon>Oesophagostomum</taxon>
    </lineage>
</organism>
<keyword evidence="1" id="KW-0812">Transmembrane</keyword>
<evidence type="ECO:0000313" key="3">
    <source>
        <dbReference type="Proteomes" id="UP000053660"/>
    </source>
</evidence>
<sequence length="69" mass="8207">MSGSLPFVSYRTISAAFYIIPIYTLISPLLIWFIIHYSQRVKVSKLSSLTHNDMKENDIYFKTYTQMWH</sequence>
<feature type="transmembrane region" description="Helical" evidence="1">
    <location>
        <begin position="15"/>
        <end position="35"/>
    </location>
</feature>
<protein>
    <submittedName>
        <fullName evidence="2">Uncharacterized protein</fullName>
    </submittedName>
</protein>
<dbReference type="Proteomes" id="UP000053660">
    <property type="component" value="Unassembled WGS sequence"/>
</dbReference>
<proteinExistence type="predicted"/>
<accession>A0A0B1TNQ4</accession>
<dbReference type="OrthoDB" id="5820030at2759"/>
<reference evidence="2 3" key="1">
    <citation type="submission" date="2014-03" db="EMBL/GenBank/DDBJ databases">
        <title>Draft genome of the hookworm Oesophagostomum dentatum.</title>
        <authorList>
            <person name="Mitreva M."/>
        </authorList>
    </citation>
    <scope>NUCLEOTIDE SEQUENCE [LARGE SCALE GENOMIC DNA]</scope>
    <source>
        <strain evidence="2 3">OD-Hann</strain>
    </source>
</reference>
<dbReference type="AlphaFoldDB" id="A0A0B1TNQ4"/>